<dbReference type="PANTHER" id="PTHR30537:SF5">
    <property type="entry name" value="HTH-TYPE TRANSCRIPTIONAL ACTIVATOR TTDR-RELATED"/>
    <property type="match status" value="1"/>
</dbReference>
<comment type="similarity">
    <text evidence="1">Belongs to the LysR transcriptional regulatory family.</text>
</comment>
<dbReference type="AlphaFoldDB" id="A0A7V8FGP8"/>
<dbReference type="InterPro" id="IPR058163">
    <property type="entry name" value="LysR-type_TF_proteobact-type"/>
</dbReference>
<accession>A0A7V8FGP8</accession>
<reference evidence="7" key="1">
    <citation type="journal article" date="2020" name="MBio">
        <title>Horizontal gene transfer to a defensive symbiont with a reduced genome amongst a multipartite beetle microbiome.</title>
        <authorList>
            <person name="Waterworth S.C."/>
            <person name="Florez L.V."/>
            <person name="Rees E.R."/>
            <person name="Hertweck C."/>
            <person name="Kaltenpoth M."/>
            <person name="Kwan J.C."/>
        </authorList>
    </citation>
    <scope>NUCLEOTIDE SEQUENCE [LARGE SCALE GENOMIC DNA]</scope>
</reference>
<dbReference type="CDD" id="cd08422">
    <property type="entry name" value="PBP2_CrgA_like"/>
    <property type="match status" value="1"/>
</dbReference>
<keyword evidence="2" id="KW-0805">Transcription regulation</keyword>
<evidence type="ECO:0000256" key="2">
    <source>
        <dbReference type="ARBA" id="ARBA00023015"/>
    </source>
</evidence>
<keyword evidence="4" id="KW-0804">Transcription</keyword>
<evidence type="ECO:0000313" key="6">
    <source>
        <dbReference type="EMBL" id="KAF1015540.1"/>
    </source>
</evidence>
<dbReference type="InterPro" id="IPR036390">
    <property type="entry name" value="WH_DNA-bd_sf"/>
</dbReference>
<dbReference type="InterPro" id="IPR005119">
    <property type="entry name" value="LysR_subst-bd"/>
</dbReference>
<sequence>MDTLEALRLYVGIAEAGSFSAAARQHAVAPSTVTLALQQLEAQAGARLITRSTRSLAFTQEGERFLAEARRLLLQWDSALEDLGQAGALSGRVRITATRDFGRPQLAPLMDDFMALHPGVSVELHLSDGVVDLVGQNIDLAIRNGPLEDSSLRSPRLLHSQRVVCAAPAYRAQHGRPSHPAQLAGHNCLILHRPGVPFATCPFLVDGVTTAVRVAGDRAANDGSVLRRWAEQGVGVMMKYHWEIARELHDGTLETVLDGFALPAVDLFAVFAGDAPPRRVSAVIDHLAARLQEGPVRID</sequence>
<dbReference type="PROSITE" id="PS50931">
    <property type="entry name" value="HTH_LYSR"/>
    <property type="match status" value="1"/>
</dbReference>
<protein>
    <submittedName>
        <fullName evidence="6">HTH-type transcriptional regulator DmlR</fullName>
    </submittedName>
</protein>
<dbReference type="GO" id="GO:0003677">
    <property type="term" value="F:DNA binding"/>
    <property type="evidence" value="ECO:0007669"/>
    <property type="project" value="UniProtKB-KW"/>
</dbReference>
<keyword evidence="3" id="KW-0238">DNA-binding</keyword>
<evidence type="ECO:0000256" key="4">
    <source>
        <dbReference type="ARBA" id="ARBA00023163"/>
    </source>
</evidence>
<gene>
    <name evidence="6" type="primary">dmlR_12</name>
    <name evidence="6" type="ORF">GAK31_01014</name>
</gene>
<dbReference type="PANTHER" id="PTHR30537">
    <property type="entry name" value="HTH-TYPE TRANSCRIPTIONAL REGULATOR"/>
    <property type="match status" value="1"/>
</dbReference>
<dbReference type="Pfam" id="PF00126">
    <property type="entry name" value="HTH_1"/>
    <property type="match status" value="1"/>
</dbReference>
<evidence type="ECO:0000256" key="3">
    <source>
        <dbReference type="ARBA" id="ARBA00023125"/>
    </source>
</evidence>
<evidence type="ECO:0000259" key="5">
    <source>
        <dbReference type="PROSITE" id="PS50931"/>
    </source>
</evidence>
<dbReference type="SUPFAM" id="SSF53850">
    <property type="entry name" value="Periplasmic binding protein-like II"/>
    <property type="match status" value="1"/>
</dbReference>
<dbReference type="SUPFAM" id="SSF46785">
    <property type="entry name" value="Winged helix' DNA-binding domain"/>
    <property type="match status" value="1"/>
</dbReference>
<evidence type="ECO:0000313" key="7">
    <source>
        <dbReference type="Proteomes" id="UP000487117"/>
    </source>
</evidence>
<dbReference type="GO" id="GO:0003700">
    <property type="term" value="F:DNA-binding transcription factor activity"/>
    <property type="evidence" value="ECO:0007669"/>
    <property type="project" value="InterPro"/>
</dbReference>
<name>A0A7V8FGP8_STEMA</name>
<proteinExistence type="inferred from homology"/>
<dbReference type="Proteomes" id="UP000487117">
    <property type="component" value="Unassembled WGS sequence"/>
</dbReference>
<dbReference type="InterPro" id="IPR000847">
    <property type="entry name" value="LysR_HTH_N"/>
</dbReference>
<dbReference type="InterPro" id="IPR036388">
    <property type="entry name" value="WH-like_DNA-bd_sf"/>
</dbReference>
<evidence type="ECO:0000256" key="1">
    <source>
        <dbReference type="ARBA" id="ARBA00009437"/>
    </source>
</evidence>
<dbReference type="EMBL" id="WNDS01000002">
    <property type="protein sequence ID" value="KAF1015540.1"/>
    <property type="molecule type" value="Genomic_DNA"/>
</dbReference>
<comment type="caution">
    <text evidence="6">The sequence shown here is derived from an EMBL/GenBank/DDBJ whole genome shotgun (WGS) entry which is preliminary data.</text>
</comment>
<dbReference type="Gene3D" id="3.40.190.290">
    <property type="match status" value="1"/>
</dbReference>
<dbReference type="Gene3D" id="1.10.10.10">
    <property type="entry name" value="Winged helix-like DNA-binding domain superfamily/Winged helix DNA-binding domain"/>
    <property type="match status" value="1"/>
</dbReference>
<organism evidence="6 7">
    <name type="scientific">Stenotrophomonas maltophilia</name>
    <name type="common">Pseudomonas maltophilia</name>
    <name type="synonym">Xanthomonas maltophilia</name>
    <dbReference type="NCBI Taxonomy" id="40324"/>
    <lineage>
        <taxon>Bacteria</taxon>
        <taxon>Pseudomonadati</taxon>
        <taxon>Pseudomonadota</taxon>
        <taxon>Gammaproteobacteria</taxon>
        <taxon>Lysobacterales</taxon>
        <taxon>Lysobacteraceae</taxon>
        <taxon>Stenotrophomonas</taxon>
        <taxon>Stenotrophomonas maltophilia group</taxon>
    </lineage>
</organism>
<dbReference type="Pfam" id="PF03466">
    <property type="entry name" value="LysR_substrate"/>
    <property type="match status" value="1"/>
</dbReference>
<dbReference type="FunFam" id="1.10.10.10:FF:000001">
    <property type="entry name" value="LysR family transcriptional regulator"/>
    <property type="match status" value="1"/>
</dbReference>
<feature type="domain" description="HTH lysR-type" evidence="5">
    <location>
        <begin position="1"/>
        <end position="59"/>
    </location>
</feature>